<evidence type="ECO:0000259" key="14">
    <source>
        <dbReference type="Pfam" id="PF00224"/>
    </source>
</evidence>
<gene>
    <name evidence="16" type="primary">pyk</name>
    <name evidence="16" type="ORF">E3D00_09625</name>
</gene>
<dbReference type="SUPFAM" id="SSF50800">
    <property type="entry name" value="PK beta-barrel domain-like"/>
    <property type="match status" value="1"/>
</dbReference>
<keyword evidence="7 13" id="KW-0418">Kinase</keyword>
<dbReference type="GO" id="GO:0016301">
    <property type="term" value="F:kinase activity"/>
    <property type="evidence" value="ECO:0007669"/>
    <property type="project" value="UniProtKB-KW"/>
</dbReference>
<dbReference type="InterPro" id="IPR011037">
    <property type="entry name" value="Pyrv_Knase-like_insert_dom_sf"/>
</dbReference>
<dbReference type="EC" id="2.7.1.40" evidence="3 12"/>
<evidence type="ECO:0000256" key="13">
    <source>
        <dbReference type="RuleBase" id="RU000504"/>
    </source>
</evidence>
<dbReference type="InterPro" id="IPR036918">
    <property type="entry name" value="Pyrv_Knase_C_sf"/>
</dbReference>
<dbReference type="Gene3D" id="3.40.1380.20">
    <property type="entry name" value="Pyruvate kinase, C-terminal domain"/>
    <property type="match status" value="1"/>
</dbReference>
<evidence type="ECO:0000313" key="16">
    <source>
        <dbReference type="EMBL" id="QDH17798.1"/>
    </source>
</evidence>
<dbReference type="KEGG" id="ssam:E3D00_09625"/>
<dbReference type="FunFam" id="2.40.33.10:FF:000001">
    <property type="entry name" value="Pyruvate kinase"/>
    <property type="match status" value="1"/>
</dbReference>
<keyword evidence="9 13" id="KW-0460">Magnesium</keyword>
<dbReference type="NCBIfam" id="NF004491">
    <property type="entry name" value="PRK05826.1"/>
    <property type="match status" value="1"/>
</dbReference>
<dbReference type="AlphaFoldDB" id="A0A4Y6UM89"/>
<keyword evidence="5" id="KW-0479">Metal-binding</keyword>
<reference evidence="16 17" key="1">
    <citation type="submission" date="2019-03" db="EMBL/GenBank/DDBJ databases">
        <title>The complete genome sequence of Swingsia samuiensis NBRC107927(T).</title>
        <authorList>
            <person name="Chua K.-O."/>
            <person name="Chan K.-G."/>
            <person name="See-Too W.-S."/>
        </authorList>
    </citation>
    <scope>NUCLEOTIDE SEQUENCE [LARGE SCALE GENOMIC DNA]</scope>
    <source>
        <strain evidence="16 17">AH83</strain>
    </source>
</reference>
<dbReference type="InterPro" id="IPR040442">
    <property type="entry name" value="Pyrv_kinase-like_dom_sf"/>
</dbReference>
<evidence type="ECO:0000256" key="11">
    <source>
        <dbReference type="ARBA" id="ARBA00023317"/>
    </source>
</evidence>
<evidence type="ECO:0000256" key="4">
    <source>
        <dbReference type="ARBA" id="ARBA00022679"/>
    </source>
</evidence>
<dbReference type="SUPFAM" id="SSF51621">
    <property type="entry name" value="Phosphoenolpyruvate/pyruvate domain"/>
    <property type="match status" value="1"/>
</dbReference>
<evidence type="ECO:0000256" key="10">
    <source>
        <dbReference type="ARBA" id="ARBA00023152"/>
    </source>
</evidence>
<feature type="domain" description="Pyruvate kinase barrel" evidence="14">
    <location>
        <begin position="8"/>
        <end position="325"/>
    </location>
</feature>
<dbReference type="GO" id="GO:0030955">
    <property type="term" value="F:potassium ion binding"/>
    <property type="evidence" value="ECO:0007669"/>
    <property type="project" value="UniProtKB-UniRule"/>
</dbReference>
<keyword evidence="11 16" id="KW-0670">Pyruvate</keyword>
<evidence type="ECO:0000313" key="17">
    <source>
        <dbReference type="Proteomes" id="UP000316313"/>
    </source>
</evidence>
<accession>A0A4Y6UM89</accession>
<dbReference type="NCBIfam" id="NF004886">
    <property type="entry name" value="PRK06247.1"/>
    <property type="match status" value="1"/>
</dbReference>
<evidence type="ECO:0000256" key="5">
    <source>
        <dbReference type="ARBA" id="ARBA00022723"/>
    </source>
</evidence>
<dbReference type="InterPro" id="IPR015795">
    <property type="entry name" value="Pyrv_Knase_C"/>
</dbReference>
<dbReference type="InterPro" id="IPR015793">
    <property type="entry name" value="Pyrv_Knase_brl"/>
</dbReference>
<dbReference type="UniPathway" id="UPA00109">
    <property type="reaction ID" value="UER00188"/>
</dbReference>
<dbReference type="GO" id="GO:0005524">
    <property type="term" value="F:ATP binding"/>
    <property type="evidence" value="ECO:0007669"/>
    <property type="project" value="UniProtKB-KW"/>
</dbReference>
<dbReference type="PRINTS" id="PR01050">
    <property type="entry name" value="PYRUVTKNASE"/>
</dbReference>
<dbReference type="NCBIfam" id="NF004978">
    <property type="entry name" value="PRK06354.1"/>
    <property type="match status" value="1"/>
</dbReference>
<feature type="domain" description="Pyruvate kinase C-terminal" evidence="15">
    <location>
        <begin position="358"/>
        <end position="474"/>
    </location>
</feature>
<comment type="pathway">
    <text evidence="1 13">Carbohydrate degradation; glycolysis; pyruvate from D-glyceraldehyde 3-phosphate: step 5/5.</text>
</comment>
<protein>
    <recommendedName>
        <fullName evidence="3 12">Pyruvate kinase</fullName>
        <ecNumber evidence="3 12">2.7.1.40</ecNumber>
    </recommendedName>
</protein>
<dbReference type="InterPro" id="IPR015813">
    <property type="entry name" value="Pyrv/PenolPyrv_kinase-like_dom"/>
</dbReference>
<dbReference type="GO" id="GO:0000287">
    <property type="term" value="F:magnesium ion binding"/>
    <property type="evidence" value="ECO:0007669"/>
    <property type="project" value="UniProtKB-UniRule"/>
</dbReference>
<dbReference type="Gene3D" id="3.20.20.60">
    <property type="entry name" value="Phosphoenolpyruvate-binding domains"/>
    <property type="match status" value="1"/>
</dbReference>
<dbReference type="EMBL" id="CP038141">
    <property type="protein sequence ID" value="QDH17798.1"/>
    <property type="molecule type" value="Genomic_DNA"/>
</dbReference>
<evidence type="ECO:0000256" key="2">
    <source>
        <dbReference type="ARBA" id="ARBA00008663"/>
    </source>
</evidence>
<evidence type="ECO:0000256" key="8">
    <source>
        <dbReference type="ARBA" id="ARBA00022840"/>
    </source>
</evidence>
<evidence type="ECO:0000256" key="1">
    <source>
        <dbReference type="ARBA" id="ARBA00004997"/>
    </source>
</evidence>
<sequence length="476" mass="51543">MTSISHHRRTRIVATLGPASSSPEMILSLAKAGVNVFRLNFSHGTHEDHGKRHAAVRAAEEQVGHPLAILADLQGPKLRVGVFENGPIILESGKRFRLDLDNKPGNQDRVTLPHPEIISAAKVGSNLLLDDGKLKLRVVEVKDGALETEVVIGGKLSEHKGVNVPDVVLPIPALTEKDHKDFQYALSIGVDFIALSFVQRAEDVKEARKIADGRAAIITKLEKPQAIDSLEEIIHQSDAVMVARGDLGVELPPEEVPVAQKRAIAEARRQCKPVIVATQMLESMIENATPTRAEVSDVSNAVYDGADAVMLSAESAAGKYPIEAVSIMARIASRVEQDHEWRLRMDRLRPQPEGTVQDAVAQAAWQVSRTLTATAIAAHTKSGAGALRMARERPHCPILALTPDIKVARRLCVVWGAFPRVVERDRAAHGIEDLAGPAAELARKLKFSNEGDHILVLAGLPYGHSGSTNTLRVVKV</sequence>
<organism evidence="16 17">
    <name type="scientific">Swingsia samuiensis</name>
    <dbReference type="NCBI Taxonomy" id="1293412"/>
    <lineage>
        <taxon>Bacteria</taxon>
        <taxon>Pseudomonadati</taxon>
        <taxon>Pseudomonadota</taxon>
        <taxon>Alphaproteobacteria</taxon>
        <taxon>Acetobacterales</taxon>
        <taxon>Acetobacteraceae</taxon>
        <taxon>Swingsia</taxon>
    </lineage>
</organism>
<keyword evidence="8" id="KW-0067">ATP-binding</keyword>
<evidence type="ECO:0000256" key="9">
    <source>
        <dbReference type="ARBA" id="ARBA00022842"/>
    </source>
</evidence>
<dbReference type="RefSeq" id="WP_141462084.1">
    <property type="nucleotide sequence ID" value="NZ_CP038141.1"/>
</dbReference>
<evidence type="ECO:0000256" key="6">
    <source>
        <dbReference type="ARBA" id="ARBA00022741"/>
    </source>
</evidence>
<dbReference type="InterPro" id="IPR001697">
    <property type="entry name" value="Pyr_Knase"/>
</dbReference>
<evidence type="ECO:0000256" key="7">
    <source>
        <dbReference type="ARBA" id="ARBA00022777"/>
    </source>
</evidence>
<dbReference type="InterPro" id="IPR015806">
    <property type="entry name" value="Pyrv_Knase_insert_dom_sf"/>
</dbReference>
<evidence type="ECO:0000259" key="15">
    <source>
        <dbReference type="Pfam" id="PF02887"/>
    </source>
</evidence>
<dbReference type="Pfam" id="PF02887">
    <property type="entry name" value="PK_C"/>
    <property type="match status" value="1"/>
</dbReference>
<dbReference type="NCBIfam" id="TIGR01064">
    <property type="entry name" value="pyruv_kin"/>
    <property type="match status" value="1"/>
</dbReference>
<proteinExistence type="inferred from homology"/>
<dbReference type="PANTHER" id="PTHR11817">
    <property type="entry name" value="PYRUVATE KINASE"/>
    <property type="match status" value="1"/>
</dbReference>
<dbReference type="Gene3D" id="2.40.33.10">
    <property type="entry name" value="PK beta-barrel domain-like"/>
    <property type="match status" value="1"/>
</dbReference>
<keyword evidence="10 13" id="KW-0324">Glycolysis</keyword>
<dbReference type="GO" id="GO:0004743">
    <property type="term" value="F:pyruvate kinase activity"/>
    <property type="evidence" value="ECO:0007669"/>
    <property type="project" value="UniProtKB-UniRule"/>
</dbReference>
<dbReference type="Pfam" id="PF00224">
    <property type="entry name" value="PK"/>
    <property type="match status" value="1"/>
</dbReference>
<keyword evidence="17" id="KW-1185">Reference proteome</keyword>
<dbReference type="Proteomes" id="UP000316313">
    <property type="component" value="Chromosome"/>
</dbReference>
<dbReference type="OrthoDB" id="9812123at2"/>
<comment type="catalytic activity">
    <reaction evidence="13">
        <text>pyruvate + ATP = phosphoenolpyruvate + ADP + H(+)</text>
        <dbReference type="Rhea" id="RHEA:18157"/>
        <dbReference type="ChEBI" id="CHEBI:15361"/>
        <dbReference type="ChEBI" id="CHEBI:15378"/>
        <dbReference type="ChEBI" id="CHEBI:30616"/>
        <dbReference type="ChEBI" id="CHEBI:58702"/>
        <dbReference type="ChEBI" id="CHEBI:456216"/>
        <dbReference type="EC" id="2.7.1.40"/>
    </reaction>
</comment>
<name>A0A4Y6UM89_9PROT</name>
<keyword evidence="4 13" id="KW-0808">Transferase</keyword>
<comment type="similarity">
    <text evidence="2 13">Belongs to the pyruvate kinase family.</text>
</comment>
<dbReference type="SUPFAM" id="SSF52935">
    <property type="entry name" value="PK C-terminal domain-like"/>
    <property type="match status" value="1"/>
</dbReference>
<evidence type="ECO:0000256" key="3">
    <source>
        <dbReference type="ARBA" id="ARBA00012142"/>
    </source>
</evidence>
<evidence type="ECO:0000256" key="12">
    <source>
        <dbReference type="NCBIfam" id="TIGR01064"/>
    </source>
</evidence>
<keyword evidence="6" id="KW-0547">Nucleotide-binding</keyword>